<name>A0A2T7PSG1_POMCA</name>
<feature type="compositionally biased region" description="Basic and acidic residues" evidence="1">
    <location>
        <begin position="712"/>
        <end position="722"/>
    </location>
</feature>
<feature type="compositionally biased region" description="Polar residues" evidence="1">
    <location>
        <begin position="445"/>
        <end position="461"/>
    </location>
</feature>
<feature type="compositionally biased region" description="Basic and acidic residues" evidence="1">
    <location>
        <begin position="187"/>
        <end position="199"/>
    </location>
</feature>
<dbReference type="AlphaFoldDB" id="A0A2T7PSG1"/>
<feature type="compositionally biased region" description="Polar residues" evidence="1">
    <location>
        <begin position="31"/>
        <end position="44"/>
    </location>
</feature>
<dbReference type="Proteomes" id="UP000245119">
    <property type="component" value="Linkage Group LG2"/>
</dbReference>
<dbReference type="OrthoDB" id="10012602at2759"/>
<evidence type="ECO:0000256" key="1">
    <source>
        <dbReference type="SAM" id="MobiDB-lite"/>
    </source>
</evidence>
<feature type="compositionally biased region" description="Polar residues" evidence="1">
    <location>
        <begin position="680"/>
        <end position="708"/>
    </location>
</feature>
<proteinExistence type="predicted"/>
<protein>
    <submittedName>
        <fullName evidence="2">Uncharacterized protein</fullName>
    </submittedName>
</protein>
<feature type="compositionally biased region" description="Acidic residues" evidence="1">
    <location>
        <begin position="147"/>
        <end position="160"/>
    </location>
</feature>
<accession>A0A2T7PSG1</accession>
<feature type="region of interest" description="Disordered" evidence="1">
    <location>
        <begin position="406"/>
        <end position="498"/>
    </location>
</feature>
<feature type="compositionally biased region" description="Basic and acidic residues" evidence="1">
    <location>
        <begin position="161"/>
        <end position="170"/>
    </location>
</feature>
<feature type="compositionally biased region" description="Basic and acidic residues" evidence="1">
    <location>
        <begin position="463"/>
        <end position="477"/>
    </location>
</feature>
<feature type="region of interest" description="Disordered" evidence="1">
    <location>
        <begin position="24"/>
        <end position="266"/>
    </location>
</feature>
<gene>
    <name evidence="2" type="ORF">C0Q70_03309</name>
</gene>
<feature type="compositionally biased region" description="Polar residues" evidence="1">
    <location>
        <begin position="233"/>
        <end position="247"/>
    </location>
</feature>
<feature type="compositionally biased region" description="Basic and acidic residues" evidence="1">
    <location>
        <begin position="248"/>
        <end position="261"/>
    </location>
</feature>
<feature type="compositionally biased region" description="Basic and acidic residues" evidence="1">
    <location>
        <begin position="129"/>
        <end position="146"/>
    </location>
</feature>
<reference evidence="2 3" key="1">
    <citation type="submission" date="2018-04" db="EMBL/GenBank/DDBJ databases">
        <title>The genome of golden apple snail Pomacea canaliculata provides insight into stress tolerance and invasive adaptation.</title>
        <authorList>
            <person name="Liu C."/>
            <person name="Liu B."/>
            <person name="Ren Y."/>
            <person name="Zhang Y."/>
            <person name="Wang H."/>
            <person name="Li S."/>
            <person name="Jiang F."/>
            <person name="Yin L."/>
            <person name="Zhang G."/>
            <person name="Qian W."/>
            <person name="Fan W."/>
        </authorList>
    </citation>
    <scope>NUCLEOTIDE SEQUENCE [LARGE SCALE GENOMIC DNA]</scope>
    <source>
        <strain evidence="2">SZHN2017</strain>
        <tissue evidence="2">Muscle</tissue>
    </source>
</reference>
<feature type="region of interest" description="Disordered" evidence="1">
    <location>
        <begin position="679"/>
        <end position="747"/>
    </location>
</feature>
<keyword evidence="3" id="KW-1185">Reference proteome</keyword>
<evidence type="ECO:0000313" key="3">
    <source>
        <dbReference type="Proteomes" id="UP000245119"/>
    </source>
</evidence>
<comment type="caution">
    <text evidence="2">The sequence shown here is derived from an EMBL/GenBank/DDBJ whole genome shotgun (WGS) entry which is preliminary data.</text>
</comment>
<feature type="compositionally biased region" description="Low complexity" evidence="1">
    <location>
        <begin position="434"/>
        <end position="444"/>
    </location>
</feature>
<evidence type="ECO:0000313" key="2">
    <source>
        <dbReference type="EMBL" id="PVD36330.1"/>
    </source>
</evidence>
<sequence length="826" mass="92673">MEQVAKEPTVMKKRVFKKVITPNGEEILLTPSPTLSRQSSTDISDLSEEDKKGKKVKYNSKKKSERVYVRQKSQTPTEGRTDFIKRATLEEDMRPEPSGTGGCSIKLSITSFEDDEDGTKVSRAASVQELHRALSREKSRSSKELLVEEEGEEEEEEEEDTHYREEEQTKPEPAVATGAKIASDNKQVVEREASSKKESTVFLQGPARFPHLSSTSPHRPHRPHHSTSPSSSDEASAANQSETIDQESSPRLRDLSPDLHDSSPQFFGRAHDHAQARANENRRRFEKSLALRDQDADDSVETYSQLVSALTELRPPSVTPRKLVGRSYSDGETFGSVRERHFIRLRRLDGQGGDCFWTSPSTERDTSGLQSSSTSRNGVKTKVIQSDSLRKACMYIQDRTLTHSLSLSSTSPDHVPLEDTPEQALDTTTSGGTDPAEAADADAASVSQRRQKMSSLKQQWKTFDPDVSRTSEQEITRDGGQGQAKKLKKSLSYSDSGSGAHGFDTIQYNLAESLRLETMSIMDKLSEDDEILEVVIESPGQPEVERDIQEELSPRKCKDWDMGSDGSSSSTSVKNSFLGSTEMYNSNVKLPSKSGRKDIRRRITEKNTISPENEPDSKVFRTIDKLKHKSREFLPTPVSIIIPKAKASKSTQASYEEIKAETGWVRPAVRVHKRKKYISVTDSHGKQSSFDDAFHNGSNLPKEPSSTDSAEETGRRCTDRSSRMPPRSDPPASDQDFRTWRDENQGQSISRWIQQNERAEQMSVDEEHVKGHFDVGTSPWWGQQLQRDRSGGAVITLGQGYGYIQGRKRREQYPWTRFYRGGSVQL</sequence>
<feature type="compositionally biased region" description="Polar residues" evidence="1">
    <location>
        <begin position="367"/>
        <end position="382"/>
    </location>
</feature>
<organism evidence="2 3">
    <name type="scientific">Pomacea canaliculata</name>
    <name type="common">Golden apple snail</name>
    <dbReference type="NCBI Taxonomy" id="400727"/>
    <lineage>
        <taxon>Eukaryota</taxon>
        <taxon>Metazoa</taxon>
        <taxon>Spiralia</taxon>
        <taxon>Lophotrochozoa</taxon>
        <taxon>Mollusca</taxon>
        <taxon>Gastropoda</taxon>
        <taxon>Caenogastropoda</taxon>
        <taxon>Architaenioglossa</taxon>
        <taxon>Ampullarioidea</taxon>
        <taxon>Ampullariidae</taxon>
        <taxon>Pomacea</taxon>
    </lineage>
</organism>
<dbReference type="EMBL" id="PZQS01000002">
    <property type="protein sequence ID" value="PVD36330.1"/>
    <property type="molecule type" value="Genomic_DNA"/>
</dbReference>
<feature type="compositionally biased region" description="Basic and acidic residues" evidence="1">
    <location>
        <begin position="79"/>
        <end position="95"/>
    </location>
</feature>
<feature type="region of interest" description="Disordered" evidence="1">
    <location>
        <begin position="358"/>
        <end position="382"/>
    </location>
</feature>
<feature type="compositionally biased region" description="Basic and acidic residues" evidence="1">
    <location>
        <begin position="735"/>
        <end position="744"/>
    </location>
</feature>
<feature type="compositionally biased region" description="Basic residues" evidence="1">
    <location>
        <begin position="53"/>
        <end position="64"/>
    </location>
</feature>